<dbReference type="Proteomes" id="UP001524547">
    <property type="component" value="Unassembled WGS sequence"/>
</dbReference>
<evidence type="ECO:0000313" key="3">
    <source>
        <dbReference type="Proteomes" id="UP001524547"/>
    </source>
</evidence>
<dbReference type="InterPro" id="IPR003848">
    <property type="entry name" value="DUF218"/>
</dbReference>
<dbReference type="InterPro" id="IPR051599">
    <property type="entry name" value="Cell_Envelope_Assoc"/>
</dbReference>
<dbReference type="PANTHER" id="PTHR30336:SF4">
    <property type="entry name" value="ENVELOPE BIOGENESIS FACTOR ELYC"/>
    <property type="match status" value="1"/>
</dbReference>
<evidence type="ECO:0000313" key="2">
    <source>
        <dbReference type="EMBL" id="MCQ8241796.1"/>
    </source>
</evidence>
<dbReference type="Pfam" id="PF02698">
    <property type="entry name" value="DUF218"/>
    <property type="match status" value="1"/>
</dbReference>
<organism evidence="2 3">
    <name type="scientific">Rhizosaccharibacter radicis</name>
    <dbReference type="NCBI Taxonomy" id="2782605"/>
    <lineage>
        <taxon>Bacteria</taxon>
        <taxon>Pseudomonadati</taxon>
        <taxon>Pseudomonadota</taxon>
        <taxon>Alphaproteobacteria</taxon>
        <taxon>Acetobacterales</taxon>
        <taxon>Acetobacteraceae</taxon>
        <taxon>Rhizosaccharibacter</taxon>
    </lineage>
</organism>
<protein>
    <submittedName>
        <fullName evidence="2">YdcF family protein</fullName>
    </submittedName>
</protein>
<dbReference type="InterPro" id="IPR014729">
    <property type="entry name" value="Rossmann-like_a/b/a_fold"/>
</dbReference>
<evidence type="ECO:0000259" key="1">
    <source>
        <dbReference type="Pfam" id="PF02698"/>
    </source>
</evidence>
<comment type="caution">
    <text evidence="2">The sequence shown here is derived from an EMBL/GenBank/DDBJ whole genome shotgun (WGS) entry which is preliminary data.</text>
</comment>
<keyword evidence="3" id="KW-1185">Reference proteome</keyword>
<accession>A0ABT1VZM5</accession>
<gene>
    <name evidence="2" type="ORF">NFI88_13220</name>
</gene>
<dbReference type="CDD" id="cd06259">
    <property type="entry name" value="YdcF-like"/>
    <property type="match status" value="1"/>
</dbReference>
<reference evidence="2 3" key="1">
    <citation type="submission" date="2022-06" db="EMBL/GenBank/DDBJ databases">
        <title>Rhizosaccharibacter gen. nov. sp. nov. KSS12, endophytic bacteria isolated from sugarcane.</title>
        <authorList>
            <person name="Pitiwittayakul N."/>
        </authorList>
    </citation>
    <scope>NUCLEOTIDE SEQUENCE [LARGE SCALE GENOMIC DNA]</scope>
    <source>
        <strain evidence="2 3">KSS12</strain>
    </source>
</reference>
<sequence>MASVSPQAATTTGRDAVIIFGAGVRPDGSPSPTLARRVEAAWRWGEARGVPPVYLPSGGVGRHGPAEAEVMARLLRDAGVPAERILPEPVARDTLDTVLICRSMLRARRHRGGVRAATSAYHLPRCLLLLRLAGLPARAVPPPAGPASRRWKLRWYWRLREVPAIGWDALLLVLRRPRWDRKRRTAMRGVRSP</sequence>
<dbReference type="PANTHER" id="PTHR30336">
    <property type="entry name" value="INNER MEMBRANE PROTEIN, PROBABLE PERMEASE"/>
    <property type="match status" value="1"/>
</dbReference>
<proteinExistence type="predicted"/>
<feature type="domain" description="DUF218" evidence="1">
    <location>
        <begin position="15"/>
        <end position="161"/>
    </location>
</feature>
<name>A0ABT1VZM5_9PROT</name>
<dbReference type="EMBL" id="JAMZEJ010000008">
    <property type="protein sequence ID" value="MCQ8241796.1"/>
    <property type="molecule type" value="Genomic_DNA"/>
</dbReference>
<dbReference type="Gene3D" id="3.40.50.620">
    <property type="entry name" value="HUPs"/>
    <property type="match status" value="1"/>
</dbReference>